<proteinExistence type="predicted"/>
<organism evidence="1 2">
    <name type="scientific">Cystobacter fuscus</name>
    <dbReference type="NCBI Taxonomy" id="43"/>
    <lineage>
        <taxon>Bacteria</taxon>
        <taxon>Pseudomonadati</taxon>
        <taxon>Myxococcota</taxon>
        <taxon>Myxococcia</taxon>
        <taxon>Myxococcales</taxon>
        <taxon>Cystobacterineae</taxon>
        <taxon>Archangiaceae</taxon>
        <taxon>Cystobacter</taxon>
    </lineage>
</organism>
<name>A0A250IYN4_9BACT</name>
<dbReference type="Proteomes" id="UP000217257">
    <property type="component" value="Chromosome"/>
</dbReference>
<dbReference type="KEGG" id="cfus:CYFUS_001772"/>
<dbReference type="AlphaFoldDB" id="A0A250IYN4"/>
<reference evidence="1 2" key="1">
    <citation type="submission" date="2017-06" db="EMBL/GenBank/DDBJ databases">
        <title>Sequencing and comparative analysis of myxobacterial genomes.</title>
        <authorList>
            <person name="Rupp O."/>
            <person name="Goesmann A."/>
            <person name="Sogaard-Andersen L."/>
        </authorList>
    </citation>
    <scope>NUCLEOTIDE SEQUENCE [LARGE SCALE GENOMIC DNA]</scope>
    <source>
        <strain evidence="1 2">DSM 52655</strain>
    </source>
</reference>
<protein>
    <submittedName>
        <fullName evidence="1">Para-aminobenzoate synthase</fullName>
    </submittedName>
</protein>
<sequence>MDVVFLLLGDAVVTPPLEAPCLPGIITNSVSRSLAVPRLLGRELPGSHALAERARAVVWEYARREE</sequence>
<gene>
    <name evidence="1" type="ORF">CYFUS_001772</name>
</gene>
<accession>A0A250IYN4</accession>
<evidence type="ECO:0000313" key="1">
    <source>
        <dbReference type="EMBL" id="ATB36358.1"/>
    </source>
</evidence>
<evidence type="ECO:0000313" key="2">
    <source>
        <dbReference type="Proteomes" id="UP000217257"/>
    </source>
</evidence>
<dbReference type="EMBL" id="CP022098">
    <property type="protein sequence ID" value="ATB36358.1"/>
    <property type="molecule type" value="Genomic_DNA"/>
</dbReference>